<keyword evidence="3" id="KW-1185">Reference proteome</keyword>
<name>A0A1K2HCF5_9NEIS</name>
<reference evidence="2 3" key="1">
    <citation type="submission" date="2016-11" db="EMBL/GenBank/DDBJ databases">
        <authorList>
            <person name="Jaros S."/>
            <person name="Januszkiewicz K."/>
            <person name="Wedrychowicz H."/>
        </authorList>
    </citation>
    <scope>NUCLEOTIDE SEQUENCE [LARGE SCALE GENOMIC DNA]</scope>
    <source>
        <strain evidence="2 3">DSM 18899</strain>
    </source>
</reference>
<dbReference type="AlphaFoldDB" id="A0A1K2HCF5"/>
<organism evidence="2 3">
    <name type="scientific">Chitinimonas taiwanensis DSM 18899</name>
    <dbReference type="NCBI Taxonomy" id="1121279"/>
    <lineage>
        <taxon>Bacteria</taxon>
        <taxon>Pseudomonadati</taxon>
        <taxon>Pseudomonadota</taxon>
        <taxon>Betaproteobacteria</taxon>
        <taxon>Neisseriales</taxon>
        <taxon>Chitinibacteraceae</taxon>
        <taxon>Chitinimonas</taxon>
    </lineage>
</organism>
<gene>
    <name evidence="2" type="ORF">SAMN02745887_01220</name>
</gene>
<dbReference type="Proteomes" id="UP000186513">
    <property type="component" value="Unassembled WGS sequence"/>
</dbReference>
<evidence type="ECO:0000313" key="3">
    <source>
        <dbReference type="Proteomes" id="UP000186513"/>
    </source>
</evidence>
<protein>
    <submittedName>
        <fullName evidence="2">Uncharacterized protein</fullName>
    </submittedName>
</protein>
<evidence type="ECO:0000313" key="2">
    <source>
        <dbReference type="EMBL" id="SFZ74349.1"/>
    </source>
</evidence>
<proteinExistence type="predicted"/>
<accession>A0A1K2HCF5</accession>
<sequence length="221" mass="23717">MGGLKQRMLLGASMSILMHGLIFALLPGLSLRPIPKPRALEVRLSARLWSPPAALTPSKPARSQSGLRRAPRPQVARPVTATAPVHAGAEAAMPPVMPEAMPEPSLPELSLAERARAGLQAADRELQAAAQAHPNGQLMALPAPHRNLQSLPPALQTALARSFEHELAELVVLGRSESQQGNERVTRIHTNKGTYCVREYLVKPHYLRDAPTVPRVGGCGP</sequence>
<evidence type="ECO:0000256" key="1">
    <source>
        <dbReference type="SAM" id="MobiDB-lite"/>
    </source>
</evidence>
<feature type="region of interest" description="Disordered" evidence="1">
    <location>
        <begin position="52"/>
        <end position="79"/>
    </location>
</feature>
<dbReference type="EMBL" id="FPKR01000004">
    <property type="protein sequence ID" value="SFZ74349.1"/>
    <property type="molecule type" value="Genomic_DNA"/>
</dbReference>